<dbReference type="SUPFAM" id="SSF52218">
    <property type="entry name" value="Flavoproteins"/>
    <property type="match status" value="1"/>
</dbReference>
<gene>
    <name evidence="4" type="ORF">SAMN05660691_01206</name>
</gene>
<protein>
    <submittedName>
        <fullName evidence="4">NAD(P)H-dependent FMN reductase</fullName>
    </submittedName>
</protein>
<accession>A0A1H6KMC9</accession>
<dbReference type="EMBL" id="FNXF01000003">
    <property type="protein sequence ID" value="SEH74576.1"/>
    <property type="molecule type" value="Genomic_DNA"/>
</dbReference>
<dbReference type="RefSeq" id="WP_092791303.1">
    <property type="nucleotide sequence ID" value="NZ_FNXF01000003.1"/>
</dbReference>
<evidence type="ECO:0000256" key="1">
    <source>
        <dbReference type="ARBA" id="ARBA00001917"/>
    </source>
</evidence>
<dbReference type="Pfam" id="PF03358">
    <property type="entry name" value="FMN_red"/>
    <property type="match status" value="1"/>
</dbReference>
<evidence type="ECO:0000313" key="5">
    <source>
        <dbReference type="Proteomes" id="UP000199371"/>
    </source>
</evidence>
<sequence length="183" mass="19966">MKILAFAASNNPQSINQQLALSVARLLPQAKVVSLNIDDYELPIYSEQREAELGSPAKVTAFLQQIAEADGLIVSFAEHNGTFTAAFKNLYDWASRSQRYIFQHKPALFLSAAPGPGGAQSVLQAAVQAAPYMGAKLTGTVSVPNFHQVFDQQYQQVKHTALFLQLQHAALTLHQQVMQSKAA</sequence>
<dbReference type="PANTHER" id="PTHR30543">
    <property type="entry name" value="CHROMATE REDUCTASE"/>
    <property type="match status" value="1"/>
</dbReference>
<dbReference type="GO" id="GO:0016491">
    <property type="term" value="F:oxidoreductase activity"/>
    <property type="evidence" value="ECO:0007669"/>
    <property type="project" value="InterPro"/>
</dbReference>
<reference evidence="5" key="1">
    <citation type="submission" date="2016-10" db="EMBL/GenBank/DDBJ databases">
        <authorList>
            <person name="Varghese N."/>
            <person name="Submissions S."/>
        </authorList>
    </citation>
    <scope>NUCLEOTIDE SEQUENCE [LARGE SCALE GENOMIC DNA]</scope>
    <source>
        <strain evidence="5">DSM 17616</strain>
    </source>
</reference>
<dbReference type="STRING" id="173990.SAMN05660691_01206"/>
<proteinExistence type="predicted"/>
<keyword evidence="2" id="KW-0288">FMN</keyword>
<dbReference type="GO" id="GO:0005829">
    <property type="term" value="C:cytosol"/>
    <property type="evidence" value="ECO:0007669"/>
    <property type="project" value="TreeGrafter"/>
</dbReference>
<dbReference type="PANTHER" id="PTHR30543:SF21">
    <property type="entry name" value="NAD(P)H-DEPENDENT FMN REDUCTASE LOT6"/>
    <property type="match status" value="1"/>
</dbReference>
<dbReference type="Gene3D" id="3.40.50.360">
    <property type="match status" value="1"/>
</dbReference>
<dbReference type="Proteomes" id="UP000199371">
    <property type="component" value="Unassembled WGS sequence"/>
</dbReference>
<dbReference type="OrthoDB" id="5767802at2"/>
<keyword evidence="5" id="KW-1185">Reference proteome</keyword>
<dbReference type="InterPro" id="IPR029039">
    <property type="entry name" value="Flavoprotein-like_sf"/>
</dbReference>
<feature type="domain" description="NADPH-dependent FMN reductase-like" evidence="3">
    <location>
        <begin position="1"/>
        <end position="146"/>
    </location>
</feature>
<keyword evidence="2" id="KW-0285">Flavoprotein</keyword>
<evidence type="ECO:0000259" key="3">
    <source>
        <dbReference type="Pfam" id="PF03358"/>
    </source>
</evidence>
<name>A0A1H6KMC9_9GAMM</name>
<evidence type="ECO:0000256" key="2">
    <source>
        <dbReference type="ARBA" id="ARBA00022643"/>
    </source>
</evidence>
<dbReference type="GO" id="GO:0010181">
    <property type="term" value="F:FMN binding"/>
    <property type="evidence" value="ECO:0007669"/>
    <property type="project" value="TreeGrafter"/>
</dbReference>
<dbReference type="InterPro" id="IPR050712">
    <property type="entry name" value="NAD(P)H-dep_reductase"/>
</dbReference>
<dbReference type="AlphaFoldDB" id="A0A1H6KMC9"/>
<evidence type="ECO:0000313" key="4">
    <source>
        <dbReference type="EMBL" id="SEH74576.1"/>
    </source>
</evidence>
<organism evidence="4 5">
    <name type="scientific">Rheinheimera pacifica</name>
    <dbReference type="NCBI Taxonomy" id="173990"/>
    <lineage>
        <taxon>Bacteria</taxon>
        <taxon>Pseudomonadati</taxon>
        <taxon>Pseudomonadota</taxon>
        <taxon>Gammaproteobacteria</taxon>
        <taxon>Chromatiales</taxon>
        <taxon>Chromatiaceae</taxon>
        <taxon>Rheinheimera</taxon>
    </lineage>
</organism>
<comment type="cofactor">
    <cofactor evidence="1">
        <name>FMN</name>
        <dbReference type="ChEBI" id="CHEBI:58210"/>
    </cofactor>
</comment>
<dbReference type="InterPro" id="IPR005025">
    <property type="entry name" value="FMN_Rdtase-like_dom"/>
</dbReference>